<sequence length="102" mass="11026">MKTQQTLITSKQRITIILAVIVAILCVPLIAMQFTNEVNWTTEDFVAAGILLLSTGLAIELVIRNIKTGTSRTITLIIILIALFLIWAEMAVGIFGSPIAGS</sequence>
<keyword evidence="1" id="KW-0812">Transmembrane</keyword>
<dbReference type="Proteomes" id="UP001142592">
    <property type="component" value="Unassembled WGS sequence"/>
</dbReference>
<feature type="transmembrane region" description="Helical" evidence="1">
    <location>
        <begin position="75"/>
        <end position="96"/>
    </location>
</feature>
<comment type="caution">
    <text evidence="2">The sequence shown here is derived from an EMBL/GenBank/DDBJ whole genome shotgun (WGS) entry which is preliminary data.</text>
</comment>
<keyword evidence="1" id="KW-0472">Membrane</keyword>
<reference evidence="2" key="1">
    <citation type="submission" date="2022-11" db="EMBL/GenBank/DDBJ databases">
        <authorList>
            <person name="Graham C."/>
            <person name="Newman J.D."/>
        </authorList>
    </citation>
    <scope>NUCLEOTIDE SEQUENCE</scope>
    <source>
        <strain evidence="2">DSM 19486</strain>
    </source>
</reference>
<accession>A0A9X3I7S3</accession>
<evidence type="ECO:0000313" key="2">
    <source>
        <dbReference type="EMBL" id="MCX3263264.1"/>
    </source>
</evidence>
<keyword evidence="3" id="KW-1185">Reference proteome</keyword>
<proteinExistence type="predicted"/>
<feature type="transmembrane region" description="Helical" evidence="1">
    <location>
        <begin position="45"/>
        <end position="63"/>
    </location>
</feature>
<evidence type="ECO:0000313" key="3">
    <source>
        <dbReference type="Proteomes" id="UP001142592"/>
    </source>
</evidence>
<dbReference type="RefSeq" id="WP_010601363.1">
    <property type="nucleotide sequence ID" value="NZ_JAPJUH010000001.1"/>
</dbReference>
<name>A0A9X3I7S3_9SPHI</name>
<dbReference type="AlphaFoldDB" id="A0A9X3I7S3"/>
<evidence type="ECO:0000256" key="1">
    <source>
        <dbReference type="SAM" id="Phobius"/>
    </source>
</evidence>
<dbReference type="EMBL" id="JAPJUH010000001">
    <property type="protein sequence ID" value="MCX3263264.1"/>
    <property type="molecule type" value="Genomic_DNA"/>
</dbReference>
<organism evidence="2 3">
    <name type="scientific">Pedobacter agri</name>
    <dbReference type="NCBI Taxonomy" id="454586"/>
    <lineage>
        <taxon>Bacteria</taxon>
        <taxon>Pseudomonadati</taxon>
        <taxon>Bacteroidota</taxon>
        <taxon>Sphingobacteriia</taxon>
        <taxon>Sphingobacteriales</taxon>
        <taxon>Sphingobacteriaceae</taxon>
        <taxon>Pedobacter</taxon>
    </lineage>
</organism>
<gene>
    <name evidence="2" type="ORF">OQZ29_00795</name>
</gene>
<protein>
    <submittedName>
        <fullName evidence="2">Uncharacterized protein</fullName>
    </submittedName>
</protein>
<feature type="transmembrane region" description="Helical" evidence="1">
    <location>
        <begin position="12"/>
        <end position="33"/>
    </location>
</feature>
<keyword evidence="1" id="KW-1133">Transmembrane helix</keyword>